<comment type="caution">
    <text evidence="2">The sequence shown here is derived from an EMBL/GenBank/DDBJ whole genome shotgun (WGS) entry which is preliminary data.</text>
</comment>
<dbReference type="PANTHER" id="PTHR30437:SF5">
    <property type="entry name" value="REGULATOR OF NUCLEOSIDE DIPHOSPHATE KINASE"/>
    <property type="match status" value="1"/>
</dbReference>
<dbReference type="InterPro" id="IPR001437">
    <property type="entry name" value="Tscrpt_elong_fac_GreA/B_C"/>
</dbReference>
<evidence type="ECO:0000259" key="1">
    <source>
        <dbReference type="Pfam" id="PF01272"/>
    </source>
</evidence>
<dbReference type="RefSeq" id="WP_125019985.1">
    <property type="nucleotide sequence ID" value="NZ_RQVQ01000043.1"/>
</dbReference>
<keyword evidence="3" id="KW-1185">Reference proteome</keyword>
<evidence type="ECO:0000313" key="2">
    <source>
        <dbReference type="EMBL" id="RRJ88114.1"/>
    </source>
</evidence>
<feature type="domain" description="Transcription elongation factor GreA/GreB C-terminal" evidence="1">
    <location>
        <begin position="48"/>
        <end position="122"/>
    </location>
</feature>
<gene>
    <name evidence="2" type="ORF">EG240_14020</name>
</gene>
<dbReference type="SUPFAM" id="SSF54534">
    <property type="entry name" value="FKBP-like"/>
    <property type="match status" value="1"/>
</dbReference>
<dbReference type="Proteomes" id="UP000275719">
    <property type="component" value="Unassembled WGS sequence"/>
</dbReference>
<dbReference type="GO" id="GO:0003677">
    <property type="term" value="F:DNA binding"/>
    <property type="evidence" value="ECO:0007669"/>
    <property type="project" value="InterPro"/>
</dbReference>
<dbReference type="OrthoDB" id="192847at2"/>
<protein>
    <submittedName>
        <fullName evidence="2">Transcription elongation factor GreAB</fullName>
    </submittedName>
</protein>
<organism evidence="2 3">
    <name type="scientific">Paenimyroides tangerinum</name>
    <dbReference type="NCBI Taxonomy" id="2488728"/>
    <lineage>
        <taxon>Bacteria</taxon>
        <taxon>Pseudomonadati</taxon>
        <taxon>Bacteroidota</taxon>
        <taxon>Flavobacteriia</taxon>
        <taxon>Flavobacteriales</taxon>
        <taxon>Flavobacteriaceae</taxon>
        <taxon>Paenimyroides</taxon>
    </lineage>
</organism>
<sequence length="126" mass="14292">MSENIVLTTGVYDLIKDHIRRRRTTKAQEEILINELKKAKQVVRRELPEDIVTLNKLVTVKNINSNEILTVTFVSPDKAKPNKNKPSILSELGIAIVGYKVGDIISWPSNEGEIKYEILKVDSLHN</sequence>
<evidence type="ECO:0000313" key="3">
    <source>
        <dbReference type="Proteomes" id="UP000275719"/>
    </source>
</evidence>
<dbReference type="InterPro" id="IPR023459">
    <property type="entry name" value="Tscrpt_elong_fac_GreA/B_fam"/>
</dbReference>
<dbReference type="Gene3D" id="3.10.50.30">
    <property type="entry name" value="Transcription elongation factor, GreA/GreB, C-terminal domain"/>
    <property type="match status" value="1"/>
</dbReference>
<reference evidence="2 3" key="1">
    <citation type="submission" date="2018-11" db="EMBL/GenBank/DDBJ databases">
        <title>Flavobacterium sp. nov., YIM 102701-2 draft genome.</title>
        <authorList>
            <person name="Li G."/>
            <person name="Jiang Y."/>
        </authorList>
    </citation>
    <scope>NUCLEOTIDE SEQUENCE [LARGE SCALE GENOMIC DNA]</scope>
    <source>
        <strain evidence="2 3">YIM 102701-2</strain>
    </source>
</reference>
<dbReference type="AlphaFoldDB" id="A0A3P3W026"/>
<accession>A0A3P3W026</accession>
<keyword evidence="2" id="KW-0251">Elongation factor</keyword>
<dbReference type="GO" id="GO:0032784">
    <property type="term" value="P:regulation of DNA-templated transcription elongation"/>
    <property type="evidence" value="ECO:0007669"/>
    <property type="project" value="InterPro"/>
</dbReference>
<dbReference type="GO" id="GO:0006354">
    <property type="term" value="P:DNA-templated transcription elongation"/>
    <property type="evidence" value="ECO:0007669"/>
    <property type="project" value="TreeGrafter"/>
</dbReference>
<dbReference type="PANTHER" id="PTHR30437">
    <property type="entry name" value="TRANSCRIPTION ELONGATION FACTOR GREA"/>
    <property type="match status" value="1"/>
</dbReference>
<dbReference type="GO" id="GO:0070063">
    <property type="term" value="F:RNA polymerase binding"/>
    <property type="evidence" value="ECO:0007669"/>
    <property type="project" value="InterPro"/>
</dbReference>
<dbReference type="EMBL" id="RQVQ01000043">
    <property type="protein sequence ID" value="RRJ88114.1"/>
    <property type="molecule type" value="Genomic_DNA"/>
</dbReference>
<name>A0A3P3W026_9FLAO</name>
<keyword evidence="2" id="KW-0648">Protein biosynthesis</keyword>
<dbReference type="Pfam" id="PF01272">
    <property type="entry name" value="GreA_GreB"/>
    <property type="match status" value="1"/>
</dbReference>
<proteinExistence type="predicted"/>
<dbReference type="InterPro" id="IPR036953">
    <property type="entry name" value="GreA/GreB_C_sf"/>
</dbReference>
<dbReference type="GO" id="GO:0003746">
    <property type="term" value="F:translation elongation factor activity"/>
    <property type="evidence" value="ECO:0007669"/>
    <property type="project" value="UniProtKB-KW"/>
</dbReference>